<dbReference type="RefSeq" id="WP_131974375.1">
    <property type="nucleotide sequence ID" value="NZ_SLYB01000001.1"/>
</dbReference>
<reference evidence="2 3" key="1">
    <citation type="submission" date="2019-03" db="EMBL/GenBank/DDBJ databases">
        <title>Genomic Encyclopedia of Type Strains, Phase IV (KMG-IV): sequencing the most valuable type-strain genomes for metagenomic binning, comparative biology and taxonomic classification.</title>
        <authorList>
            <person name="Goeker M."/>
        </authorList>
    </citation>
    <scope>NUCLEOTIDE SEQUENCE [LARGE SCALE GENOMIC DNA]</scope>
    <source>
        <strain evidence="2 3">DSM 28404</strain>
    </source>
</reference>
<evidence type="ECO:0000256" key="1">
    <source>
        <dbReference type="SAM" id="Phobius"/>
    </source>
</evidence>
<gene>
    <name evidence="2" type="ORF">EDC44_101150</name>
</gene>
<comment type="caution">
    <text evidence="2">The sequence shown here is derived from an EMBL/GenBank/DDBJ whole genome shotgun (WGS) entry which is preliminary data.</text>
</comment>
<keyword evidence="1" id="KW-0812">Transmembrane</keyword>
<name>A0A4R2T449_9PAST</name>
<dbReference type="OrthoDB" id="5690088at2"/>
<protein>
    <submittedName>
        <fullName evidence="2">Uncharacterized protein</fullName>
    </submittedName>
</protein>
<keyword evidence="3" id="KW-1185">Reference proteome</keyword>
<keyword evidence="1" id="KW-1133">Transmembrane helix</keyword>
<organism evidence="2 3">
    <name type="scientific">Cricetibacter osteomyelitidis</name>
    <dbReference type="NCBI Taxonomy" id="1521931"/>
    <lineage>
        <taxon>Bacteria</taxon>
        <taxon>Pseudomonadati</taxon>
        <taxon>Pseudomonadota</taxon>
        <taxon>Gammaproteobacteria</taxon>
        <taxon>Pasteurellales</taxon>
        <taxon>Pasteurellaceae</taxon>
        <taxon>Cricetibacter</taxon>
    </lineage>
</organism>
<keyword evidence="1" id="KW-0472">Membrane</keyword>
<accession>A0A4R2T449</accession>
<evidence type="ECO:0000313" key="3">
    <source>
        <dbReference type="Proteomes" id="UP000295763"/>
    </source>
</evidence>
<evidence type="ECO:0000313" key="2">
    <source>
        <dbReference type="EMBL" id="TCP97767.1"/>
    </source>
</evidence>
<dbReference type="EMBL" id="SLYB01000001">
    <property type="protein sequence ID" value="TCP97767.1"/>
    <property type="molecule type" value="Genomic_DNA"/>
</dbReference>
<feature type="transmembrane region" description="Helical" evidence="1">
    <location>
        <begin position="33"/>
        <end position="51"/>
    </location>
</feature>
<feature type="transmembrane region" description="Helical" evidence="1">
    <location>
        <begin position="123"/>
        <end position="144"/>
    </location>
</feature>
<dbReference type="Proteomes" id="UP000295763">
    <property type="component" value="Unassembled WGS sequence"/>
</dbReference>
<dbReference type="AlphaFoldDB" id="A0A4R2T449"/>
<proteinExistence type="predicted"/>
<sequence>MTKKYRTLRFSIRKCSDDEIEIRHSMYDGYIRGFIRALFIGILIVGSFMDLKHGVLPFQYMAEDIQRDLDALFEPDKYIRPNYQRYLKLYQDPEFIKEYPNEKLESYEEYRKPYIERAKGQRMWAYFHFIWPLFLLFLLCLPRARGLRINRKKRVIYRKALDNYYSVAFVPKNGDPLMGLNYSLFGEYAFGSGHFFSLGIRFKDFETQRVSGASFGVYPTPNAEHNAEIIRAIRAYLTEDEPAFLNHIGSRYKVWGGDLGIIFCNAFTWGIPFRRKKAEQAVDNALKKWKRQTIDKKTMWFNEIHQNQEHINQVIELQGKNNVVE</sequence>